<evidence type="ECO:0000256" key="8">
    <source>
        <dbReference type="ARBA" id="ARBA00022837"/>
    </source>
</evidence>
<evidence type="ECO:0000256" key="12">
    <source>
        <dbReference type="ARBA" id="ARBA00023136"/>
    </source>
</evidence>
<reference evidence="19 20" key="1">
    <citation type="submission" date="2022-12" db="EMBL/GenBank/DDBJ databases">
        <title>Chromosome-level genome of Tegillarca granosa.</title>
        <authorList>
            <person name="Kim J."/>
        </authorList>
    </citation>
    <scope>NUCLEOTIDE SEQUENCE [LARGE SCALE GENOMIC DNA]</scope>
    <source>
        <strain evidence="19">Teg-2019</strain>
        <tissue evidence="19">Adductor muscle</tissue>
    </source>
</reference>
<evidence type="ECO:0000259" key="18">
    <source>
        <dbReference type="PROSITE" id="PS51384"/>
    </source>
</evidence>
<comment type="similarity">
    <text evidence="2">In the N-terminal section; belongs to the peroxidase family.</text>
</comment>
<evidence type="ECO:0000256" key="10">
    <source>
        <dbReference type="ARBA" id="ARBA00022989"/>
    </source>
</evidence>
<dbReference type="InterPro" id="IPR002048">
    <property type="entry name" value="EF_hand_dom"/>
</dbReference>
<feature type="transmembrane region" description="Helical" evidence="16">
    <location>
        <begin position="1428"/>
        <end position="1448"/>
    </location>
</feature>
<evidence type="ECO:0000256" key="2">
    <source>
        <dbReference type="ARBA" id="ARBA00005644"/>
    </source>
</evidence>
<dbReference type="PROSITE" id="PS00018">
    <property type="entry name" value="EF_HAND_1"/>
    <property type="match status" value="1"/>
</dbReference>
<organism evidence="19 20">
    <name type="scientific">Tegillarca granosa</name>
    <name type="common">Malaysian cockle</name>
    <name type="synonym">Anadara granosa</name>
    <dbReference type="NCBI Taxonomy" id="220873"/>
    <lineage>
        <taxon>Eukaryota</taxon>
        <taxon>Metazoa</taxon>
        <taxon>Spiralia</taxon>
        <taxon>Lophotrochozoa</taxon>
        <taxon>Mollusca</taxon>
        <taxon>Bivalvia</taxon>
        <taxon>Autobranchia</taxon>
        <taxon>Pteriomorphia</taxon>
        <taxon>Arcoida</taxon>
        <taxon>Arcoidea</taxon>
        <taxon>Arcidae</taxon>
        <taxon>Tegillarca</taxon>
    </lineage>
</organism>
<keyword evidence="11" id="KW-0560">Oxidoreductase</keyword>
<dbReference type="SFLD" id="SFLDG01169">
    <property type="entry name" value="NADPH_oxidase_subgroup_(NOX)"/>
    <property type="match status" value="1"/>
</dbReference>
<dbReference type="InterPro" id="IPR037120">
    <property type="entry name" value="Haem_peroxidase_sf_animal"/>
</dbReference>
<comment type="subcellular location">
    <subcellularLocation>
        <location evidence="1">Apical cell membrane</location>
        <topology evidence="1">Multi-pass membrane protein</topology>
    </subcellularLocation>
</comment>
<dbReference type="InterPro" id="IPR018247">
    <property type="entry name" value="EF_Hand_1_Ca_BS"/>
</dbReference>
<evidence type="ECO:0000256" key="3">
    <source>
        <dbReference type="ARBA" id="ARBA00012698"/>
    </source>
</evidence>
<dbReference type="SUPFAM" id="SSF52343">
    <property type="entry name" value="Ferredoxin reductase-like, C-terminal NADP-linked domain"/>
    <property type="match status" value="1"/>
</dbReference>
<keyword evidence="4" id="KW-0285">Flavoprotein</keyword>
<keyword evidence="13" id="KW-0575">Peroxidase</keyword>
<evidence type="ECO:0000256" key="7">
    <source>
        <dbReference type="ARBA" id="ARBA00022827"/>
    </source>
</evidence>
<dbReference type="Pfam" id="PF08022">
    <property type="entry name" value="FAD_binding_8"/>
    <property type="match status" value="1"/>
</dbReference>
<dbReference type="SUPFAM" id="SSF47473">
    <property type="entry name" value="EF-hand"/>
    <property type="match status" value="1"/>
</dbReference>
<keyword evidence="13" id="KW-0376">Hydrogen peroxide</keyword>
<dbReference type="Pfam" id="PF08030">
    <property type="entry name" value="NAD_binding_6"/>
    <property type="match status" value="1"/>
</dbReference>
<keyword evidence="9" id="KW-0521">NADP</keyword>
<evidence type="ECO:0000259" key="17">
    <source>
        <dbReference type="PROSITE" id="PS50222"/>
    </source>
</evidence>
<evidence type="ECO:0000256" key="15">
    <source>
        <dbReference type="ARBA" id="ARBA00048762"/>
    </source>
</evidence>
<dbReference type="Pfam" id="PF01794">
    <property type="entry name" value="Ferric_reduct"/>
    <property type="match status" value="1"/>
</dbReference>
<keyword evidence="20" id="KW-1185">Reference proteome</keyword>
<feature type="domain" description="EF-hand" evidence="17">
    <location>
        <begin position="1023"/>
        <end position="1058"/>
    </location>
</feature>
<dbReference type="PANTHER" id="PTHR11972:SF208">
    <property type="entry name" value="DUAL OXIDASE-LIKE PROTEIN"/>
    <property type="match status" value="1"/>
</dbReference>
<evidence type="ECO:0000256" key="14">
    <source>
        <dbReference type="ARBA" id="ARBA00047455"/>
    </source>
</evidence>
<evidence type="ECO:0000313" key="19">
    <source>
        <dbReference type="EMBL" id="KAJ8304502.1"/>
    </source>
</evidence>
<dbReference type="InterPro" id="IPR013121">
    <property type="entry name" value="Fe_red_NAD-bd_6"/>
</dbReference>
<dbReference type="InterPro" id="IPR050369">
    <property type="entry name" value="RBOH/FRE"/>
</dbReference>
<evidence type="ECO:0000313" key="20">
    <source>
        <dbReference type="Proteomes" id="UP001217089"/>
    </source>
</evidence>
<dbReference type="Gene3D" id="1.10.640.10">
    <property type="entry name" value="Haem peroxidase domain superfamily, animal type"/>
    <property type="match status" value="2"/>
</dbReference>
<dbReference type="InterPro" id="IPR019791">
    <property type="entry name" value="Haem_peroxidase_animal"/>
</dbReference>
<dbReference type="EC" id="1.6.3.1" evidence="3"/>
<dbReference type="InterPro" id="IPR011992">
    <property type="entry name" value="EF-hand-dom_pair"/>
</dbReference>
<dbReference type="Gene3D" id="2.40.30.10">
    <property type="entry name" value="Translation factors"/>
    <property type="match status" value="1"/>
</dbReference>
<comment type="caution">
    <text evidence="19">The sequence shown here is derived from an EMBL/GenBank/DDBJ whole genome shotgun (WGS) entry which is preliminary data.</text>
</comment>
<dbReference type="SUPFAM" id="SSF48113">
    <property type="entry name" value="Heme-dependent peroxidases"/>
    <property type="match status" value="2"/>
</dbReference>
<gene>
    <name evidence="19" type="ORF">KUTeg_018085</name>
</gene>
<comment type="catalytic activity">
    <reaction evidence="14">
        <text>NADH + O2 + H(+) = H2O2 + NAD(+)</text>
        <dbReference type="Rhea" id="RHEA:11264"/>
        <dbReference type="ChEBI" id="CHEBI:15378"/>
        <dbReference type="ChEBI" id="CHEBI:15379"/>
        <dbReference type="ChEBI" id="CHEBI:16240"/>
        <dbReference type="ChEBI" id="CHEBI:57540"/>
        <dbReference type="ChEBI" id="CHEBI:57945"/>
        <dbReference type="EC" id="1.6.3.1"/>
    </reaction>
</comment>
<dbReference type="Gene3D" id="1.10.238.10">
    <property type="entry name" value="EF-hand"/>
    <property type="match status" value="1"/>
</dbReference>
<dbReference type="SUPFAM" id="SSF63380">
    <property type="entry name" value="Riboflavin synthase domain-like"/>
    <property type="match status" value="1"/>
</dbReference>
<dbReference type="CDD" id="cd06186">
    <property type="entry name" value="NOX_Duox_like_FAD_NADP"/>
    <property type="match status" value="1"/>
</dbReference>
<dbReference type="Pfam" id="PF03098">
    <property type="entry name" value="An_peroxidase"/>
    <property type="match status" value="2"/>
</dbReference>
<dbReference type="InterPro" id="IPR010255">
    <property type="entry name" value="Haem_peroxidase_sf"/>
</dbReference>
<feature type="domain" description="EF-hand" evidence="17">
    <location>
        <begin position="987"/>
        <end position="1022"/>
    </location>
</feature>
<feature type="transmembrane region" description="Helical" evidence="16">
    <location>
        <begin position="1301"/>
        <end position="1325"/>
    </location>
</feature>
<feature type="domain" description="FAD-binding FR-type" evidence="18">
    <location>
        <begin position="1481"/>
        <end position="1586"/>
    </location>
</feature>
<evidence type="ECO:0000256" key="1">
    <source>
        <dbReference type="ARBA" id="ARBA00004424"/>
    </source>
</evidence>
<evidence type="ECO:0000256" key="4">
    <source>
        <dbReference type="ARBA" id="ARBA00022630"/>
    </source>
</evidence>
<feature type="transmembrane region" description="Helical" evidence="16">
    <location>
        <begin position="1264"/>
        <end position="1281"/>
    </location>
</feature>
<dbReference type="InterPro" id="IPR039261">
    <property type="entry name" value="FNR_nucleotide-bd"/>
</dbReference>
<name>A0ABQ9EKP7_TEGGR</name>
<evidence type="ECO:0000256" key="5">
    <source>
        <dbReference type="ARBA" id="ARBA00022692"/>
    </source>
</evidence>
<dbReference type="EMBL" id="JARBDR010000903">
    <property type="protein sequence ID" value="KAJ8304502.1"/>
    <property type="molecule type" value="Genomic_DNA"/>
</dbReference>
<keyword evidence="8" id="KW-0106">Calcium</keyword>
<proteinExistence type="inferred from homology"/>
<evidence type="ECO:0000256" key="16">
    <source>
        <dbReference type="SAM" id="Phobius"/>
    </source>
</evidence>
<dbReference type="SMART" id="SM00054">
    <property type="entry name" value="EFh"/>
    <property type="match status" value="2"/>
</dbReference>
<dbReference type="Gene3D" id="3.40.50.80">
    <property type="entry name" value="Nucleotide-binding domain of ferredoxin-NADP reductase (FNR) module"/>
    <property type="match status" value="1"/>
</dbReference>
<dbReference type="InterPro" id="IPR017927">
    <property type="entry name" value="FAD-bd_FR_type"/>
</dbReference>
<sequence length="1735" mass="200646">MIFLFIIDCQENVKHIEVEPTPQDGWYNNLVHPDWGAIDTQLIRKSLPSYSDGVYHMAGRDRPNPFLVSRAAHKGEAGLGSARGRNAMLVFFGQQVVEEIIDAQRPGCPREFENIPVPKDFPEFDPEGKGNLFMPFQRSRYDQRTGLSPNNPRQQINEITPYIDGTLFYGPARAWTDAIREFSEHKPGRLKADDINKPIKESFPANNDIRLPFANPPPPRDHYLKPVSRFYRLGNPRGFENPFLLTFGVLFFRWHNYIADKIASQNKSWNDEQVFEKTRKFVIAHHQKIVMYDWLPSWLQISPNDETATIPEYKRNDVENFNPFNGYNPEIHPGIAQEFQSAAMRFGHTLVTPGVWLRGPLKGNKNSSSESDCNWKSIKISVPGSNEPVESDVDSIIRGLTSTLAEKEDHILVPDLREHLFGPLEFSRRDLAALNIQRARDHGIPDYNTVRAAYGNADKVANPLYVADWDEEKKSNYNFPTVEFVIEFTKILNEITAYSRKQNVIMTFLPREVSLCWIRFIVCFAGFVIAKKPRFQILQLGFLSLAWSISCSVKKLIIVLKSINQILIDMYICKRSQDKNTFQSSTPIARLQALYNSTSPDNVDLFTGGMLETTEDGPGPLFKAIVLEQFMRIRHGDRFWFENDDERLRTFTNEEIQEIKNVTLRDIILAVTNVAPDEIPQNVFRCYINDKKADFYIISFSFTFKFKWLNSTITISVCFVKTVSPCKQPEQLEADVIKQLNGTVIIENCTQIQYYDYFYGSQFSFALSFAALALCVPATVCLMVFMAKRRQAKIQAARRVQGKIRQKSEANTYTAVEWVGPKSGERRVKIQFDESRKKIHVKEIRGRPLRMIDLRHAGSSRVHMRKSIDGAHNLLSIRVQGEIDLLLRFEDKEERDSFINITERFLQKLEINRDKHSFTEKTIISEAETKDHRQEILDKFFRISCMQAFEKTSKDVGLGKLDSKTQNKIQRVQLTRTEFADAFGLKPNSIFVRNMFLLGDRDNNGFIGFKEFQDLFAVLASGEAEDKARMIFNMYDIRQRGYLSQREFEDMIKSLLDLSDTTLQDSELKDLIRAMYKVAGVEEGQNMEFENFKKIFNSEEYDSVLSKASLGLDIVSGIDYKKSSGRNVQDRRKTFINSYNRECYVNRKSYCMLFNYLSGLSLLHPNFAGKYNTIVFYVTDSVIFNILILSNIGEEPKWRILCSCLFEINSSRMFLPFFVIRDGTATLQRKKSKVFIKTTADEYPMGAIAQKWYEVSKYFEKNRLRIFWATLYTLITIDYSIEREHAGLRRIAGFGVTVTRGAASVMMWTYSCLLVTMSRNTITFLRETFFHRFIPFDAAIDFHKYIAYLALVATLTHCIGHGINLYHICTQASTDLNCVFREYFRATDVLASFHYWAYQTITGLTGVLLTIIVIVMYVFALPYARKNLFGAFWFTHRWYILLYIFSILHGLGQLVQQPLFGYYFIGPCLLFVVDQLISLSRNKLEIAVVKAELLPSDVTALTFKRPPGFEYRSGQWVRIACKELGEGEYHPFTLSSAPHEDHLSLHIRAVGPWTTNLRRVYDPNNLDGKAPPKVLIDGPFGEGHQDWYKFPVAVLVGGGIGVTPFASILKDIVHKSKYNMRCTCQKVYFLWITRTQKQFEWLTDIIRQVENADEQNFVAVHIFITQFKQKFDLRTTMLWICERHFHKIAGKSLFTGLRSTTHFGRPRLEDFLQSLKFEHPQYEGYPQYTHHFENF</sequence>
<keyword evidence="5 16" id="KW-0812">Transmembrane</keyword>
<feature type="transmembrane region" description="Helical" evidence="16">
    <location>
        <begin position="763"/>
        <end position="785"/>
    </location>
</feature>
<dbReference type="InterPro" id="IPR013112">
    <property type="entry name" value="FAD-bd_8"/>
</dbReference>
<evidence type="ECO:0000256" key="6">
    <source>
        <dbReference type="ARBA" id="ARBA00022737"/>
    </source>
</evidence>
<dbReference type="PRINTS" id="PR00457">
    <property type="entry name" value="ANPEROXIDASE"/>
</dbReference>
<keyword evidence="7" id="KW-0274">FAD</keyword>
<dbReference type="InterPro" id="IPR013130">
    <property type="entry name" value="Fe3_Rdtase_TM_dom"/>
</dbReference>
<dbReference type="Proteomes" id="UP001217089">
    <property type="component" value="Unassembled WGS sequence"/>
</dbReference>
<comment type="catalytic activity">
    <reaction evidence="15">
        <text>NADPH + O2 + H(+) = H2O2 + NADP(+)</text>
        <dbReference type="Rhea" id="RHEA:11260"/>
        <dbReference type="ChEBI" id="CHEBI:15378"/>
        <dbReference type="ChEBI" id="CHEBI:15379"/>
        <dbReference type="ChEBI" id="CHEBI:16240"/>
        <dbReference type="ChEBI" id="CHEBI:57783"/>
        <dbReference type="ChEBI" id="CHEBI:58349"/>
        <dbReference type="EC" id="1.6.3.1"/>
    </reaction>
</comment>
<evidence type="ECO:0000256" key="13">
    <source>
        <dbReference type="ARBA" id="ARBA00023324"/>
    </source>
</evidence>
<dbReference type="InterPro" id="IPR017938">
    <property type="entry name" value="Riboflavin_synthase-like_b-brl"/>
</dbReference>
<dbReference type="PANTHER" id="PTHR11972">
    <property type="entry name" value="NADPH OXIDASE"/>
    <property type="match status" value="1"/>
</dbReference>
<feature type="transmembrane region" description="Helical" evidence="16">
    <location>
        <begin position="1345"/>
        <end position="1366"/>
    </location>
</feature>
<evidence type="ECO:0000256" key="9">
    <source>
        <dbReference type="ARBA" id="ARBA00022857"/>
    </source>
</evidence>
<dbReference type="PROSITE" id="PS50292">
    <property type="entry name" value="PEROXIDASE_3"/>
    <property type="match status" value="1"/>
</dbReference>
<accession>A0ABQ9EKP7</accession>
<keyword evidence="12 16" id="KW-0472">Membrane</keyword>
<dbReference type="CDD" id="cd00051">
    <property type="entry name" value="EFh"/>
    <property type="match status" value="1"/>
</dbReference>
<keyword evidence="6" id="KW-0677">Repeat</keyword>
<keyword evidence="10 16" id="KW-1133">Transmembrane helix</keyword>
<dbReference type="PROSITE" id="PS51384">
    <property type="entry name" value="FAD_FR"/>
    <property type="match status" value="1"/>
</dbReference>
<evidence type="ECO:0000256" key="11">
    <source>
        <dbReference type="ARBA" id="ARBA00023002"/>
    </source>
</evidence>
<feature type="transmembrane region" description="Helical" evidence="16">
    <location>
        <begin position="1396"/>
        <end position="1421"/>
    </location>
</feature>
<dbReference type="PROSITE" id="PS50222">
    <property type="entry name" value="EF_HAND_2"/>
    <property type="match status" value="2"/>
</dbReference>
<protein>
    <recommendedName>
        <fullName evidence="3">NAD(P)H oxidase (H2O2-forming)</fullName>
        <ecNumber evidence="3">1.6.3.1</ecNumber>
    </recommendedName>
</protein>